<protein>
    <submittedName>
        <fullName evidence="1">Uncharacterized protein</fullName>
    </submittedName>
</protein>
<dbReference type="AlphaFoldDB" id="A0A4Y2L8W3"/>
<organism evidence="1 2">
    <name type="scientific">Araneus ventricosus</name>
    <name type="common">Orbweaver spider</name>
    <name type="synonym">Epeira ventricosa</name>
    <dbReference type="NCBI Taxonomy" id="182803"/>
    <lineage>
        <taxon>Eukaryota</taxon>
        <taxon>Metazoa</taxon>
        <taxon>Ecdysozoa</taxon>
        <taxon>Arthropoda</taxon>
        <taxon>Chelicerata</taxon>
        <taxon>Arachnida</taxon>
        <taxon>Araneae</taxon>
        <taxon>Araneomorphae</taxon>
        <taxon>Entelegynae</taxon>
        <taxon>Araneoidea</taxon>
        <taxon>Araneidae</taxon>
        <taxon>Araneus</taxon>
    </lineage>
</organism>
<evidence type="ECO:0000313" key="2">
    <source>
        <dbReference type="Proteomes" id="UP000499080"/>
    </source>
</evidence>
<comment type="caution">
    <text evidence="1">The sequence shown here is derived from an EMBL/GenBank/DDBJ whole genome shotgun (WGS) entry which is preliminary data.</text>
</comment>
<sequence length="116" mass="13152">MAVSFKSFSSNTADKLFHTVVRRRLPFNVTIVLKSFQTHRTLPLIELEAGNTGKCRNFIHRTILTGIRFFREEIPVKADTSGPLLKFVSFNPILHSVDELVHLGRIISVSLLFSLT</sequence>
<evidence type="ECO:0000313" key="1">
    <source>
        <dbReference type="EMBL" id="GBN10924.1"/>
    </source>
</evidence>
<gene>
    <name evidence="1" type="ORF">AVEN_120984_1</name>
</gene>
<accession>A0A4Y2L8W3</accession>
<dbReference type="EMBL" id="BGPR01005518">
    <property type="protein sequence ID" value="GBN10924.1"/>
    <property type="molecule type" value="Genomic_DNA"/>
</dbReference>
<name>A0A4Y2L8W3_ARAVE</name>
<proteinExistence type="predicted"/>
<keyword evidence="2" id="KW-1185">Reference proteome</keyword>
<dbReference type="Proteomes" id="UP000499080">
    <property type="component" value="Unassembled WGS sequence"/>
</dbReference>
<reference evidence="1 2" key="1">
    <citation type="journal article" date="2019" name="Sci. Rep.">
        <title>Orb-weaving spider Araneus ventricosus genome elucidates the spidroin gene catalogue.</title>
        <authorList>
            <person name="Kono N."/>
            <person name="Nakamura H."/>
            <person name="Ohtoshi R."/>
            <person name="Moran D.A.P."/>
            <person name="Shinohara A."/>
            <person name="Yoshida Y."/>
            <person name="Fujiwara M."/>
            <person name="Mori M."/>
            <person name="Tomita M."/>
            <person name="Arakawa K."/>
        </authorList>
    </citation>
    <scope>NUCLEOTIDE SEQUENCE [LARGE SCALE GENOMIC DNA]</scope>
</reference>